<protein>
    <submittedName>
        <fullName evidence="6">Prss2 protein</fullName>
    </submittedName>
</protein>
<dbReference type="GO" id="GO:0006508">
    <property type="term" value="P:proteolysis"/>
    <property type="evidence" value="ECO:0007669"/>
    <property type="project" value="UniProtKB-KW"/>
</dbReference>
<keyword evidence="1" id="KW-1015">Disulfide bond</keyword>
<dbReference type="InterPro" id="IPR018114">
    <property type="entry name" value="TRYPSIN_HIS"/>
</dbReference>
<dbReference type="InterPro" id="IPR001254">
    <property type="entry name" value="Trypsin_dom"/>
</dbReference>
<accession>A0A0C9RFB1</accession>
<dbReference type="EMBL" id="GBYB01005681">
    <property type="protein sequence ID" value="JAG75448.1"/>
    <property type="molecule type" value="Transcribed_RNA"/>
</dbReference>
<dbReference type="FunFam" id="2.40.10.10:FF:000068">
    <property type="entry name" value="transmembrane protease serine 2"/>
    <property type="match status" value="1"/>
</dbReference>
<dbReference type="SMART" id="SM00020">
    <property type="entry name" value="Tryp_SPc"/>
    <property type="match status" value="1"/>
</dbReference>
<organism evidence="6">
    <name type="scientific">Fopius arisanus</name>
    <dbReference type="NCBI Taxonomy" id="64838"/>
    <lineage>
        <taxon>Eukaryota</taxon>
        <taxon>Metazoa</taxon>
        <taxon>Ecdysozoa</taxon>
        <taxon>Arthropoda</taxon>
        <taxon>Hexapoda</taxon>
        <taxon>Insecta</taxon>
        <taxon>Pterygota</taxon>
        <taxon>Neoptera</taxon>
        <taxon>Endopterygota</taxon>
        <taxon>Hymenoptera</taxon>
        <taxon>Apocrita</taxon>
        <taxon>Ichneumonoidea</taxon>
        <taxon>Braconidae</taxon>
        <taxon>Opiinae</taxon>
        <taxon>Fopius</taxon>
    </lineage>
</organism>
<reference evidence="6" key="1">
    <citation type="submission" date="2015-01" db="EMBL/GenBank/DDBJ databases">
        <title>Transcriptome Assembly of Fopius arisanus.</title>
        <authorList>
            <person name="Geib S."/>
        </authorList>
    </citation>
    <scope>NUCLEOTIDE SEQUENCE</scope>
</reference>
<dbReference type="SUPFAM" id="SSF50494">
    <property type="entry name" value="Trypsin-like serine proteases"/>
    <property type="match status" value="1"/>
</dbReference>
<feature type="chain" id="PRO_5002202380" evidence="4">
    <location>
        <begin position="22"/>
        <end position="305"/>
    </location>
</feature>
<dbReference type="PROSITE" id="PS00135">
    <property type="entry name" value="TRYPSIN_SER"/>
    <property type="match status" value="1"/>
</dbReference>
<name>A0A0C9RFB1_9HYME</name>
<dbReference type="Gene3D" id="2.40.10.10">
    <property type="entry name" value="Trypsin-like serine proteases"/>
    <property type="match status" value="1"/>
</dbReference>
<dbReference type="CDD" id="cd00190">
    <property type="entry name" value="Tryp_SPc"/>
    <property type="match status" value="1"/>
</dbReference>
<dbReference type="PANTHER" id="PTHR24252:SF7">
    <property type="entry name" value="HYALIN"/>
    <property type="match status" value="1"/>
</dbReference>
<sequence>MSSLGLFLGIFQLCYLTSSSSRSLDPPSLETPADRLLGERRIVGGFATDIKSFPSIVSIRKRSYDHHHCGGSYISERFVLTAAHCLVSKKDHYWTVDIPWMFTVVAGSTTLGYSPTWQISDVDNLIPHPFFSFQSMAHDIGLIRTSTAFIINQFVAYARLPVEVNNDMFNYSGTCTVAGWGKTTATGQGSSGILRSASIPLIDDQQCGVYYAHKLHPGQICAGREEGGIDACQGDSGGPLICNETQVGLVSWGHGCAVARSPGVYCRVDFYFDWINETMIRNSSSSYNHSELFSILLAVMIIYIN</sequence>
<comment type="similarity">
    <text evidence="2">Belongs to the peptidase S1 family. CLIP subfamily.</text>
</comment>
<dbReference type="PANTHER" id="PTHR24252">
    <property type="entry name" value="ACROSIN-RELATED"/>
    <property type="match status" value="1"/>
</dbReference>
<feature type="signal peptide" evidence="4">
    <location>
        <begin position="1"/>
        <end position="21"/>
    </location>
</feature>
<dbReference type="InterPro" id="IPR009003">
    <property type="entry name" value="Peptidase_S1_PA"/>
</dbReference>
<proteinExistence type="inferred from homology"/>
<dbReference type="InterPro" id="IPR033116">
    <property type="entry name" value="TRYPSIN_SER"/>
</dbReference>
<dbReference type="PROSITE" id="PS00134">
    <property type="entry name" value="TRYPSIN_HIS"/>
    <property type="match status" value="1"/>
</dbReference>
<keyword evidence="3" id="KW-0378">Hydrolase</keyword>
<dbReference type="FunFam" id="2.40.10.10:FF:000002">
    <property type="entry name" value="Transmembrane protease serine"/>
    <property type="match status" value="1"/>
</dbReference>
<keyword evidence="4" id="KW-0732">Signal</keyword>
<dbReference type="InterPro" id="IPR043504">
    <property type="entry name" value="Peptidase_S1_PA_chymotrypsin"/>
</dbReference>
<evidence type="ECO:0000256" key="2">
    <source>
        <dbReference type="ARBA" id="ARBA00024195"/>
    </source>
</evidence>
<evidence type="ECO:0000256" key="1">
    <source>
        <dbReference type="ARBA" id="ARBA00023157"/>
    </source>
</evidence>
<dbReference type="PROSITE" id="PS50240">
    <property type="entry name" value="TRYPSIN_DOM"/>
    <property type="match status" value="1"/>
</dbReference>
<dbReference type="PRINTS" id="PR00722">
    <property type="entry name" value="CHYMOTRYPSIN"/>
</dbReference>
<gene>
    <name evidence="6" type="primary">Prss2</name>
    <name evidence="6" type="ORF">g.13570</name>
</gene>
<evidence type="ECO:0000313" key="6">
    <source>
        <dbReference type="EMBL" id="JAG75448.1"/>
    </source>
</evidence>
<dbReference type="AlphaFoldDB" id="A0A0C9RFB1"/>
<evidence type="ECO:0000259" key="5">
    <source>
        <dbReference type="PROSITE" id="PS50240"/>
    </source>
</evidence>
<evidence type="ECO:0000256" key="4">
    <source>
        <dbReference type="SAM" id="SignalP"/>
    </source>
</evidence>
<keyword evidence="3" id="KW-0720">Serine protease</keyword>
<feature type="domain" description="Peptidase S1" evidence="5">
    <location>
        <begin position="42"/>
        <end position="280"/>
    </location>
</feature>
<evidence type="ECO:0000256" key="3">
    <source>
        <dbReference type="RuleBase" id="RU363034"/>
    </source>
</evidence>
<keyword evidence="3" id="KW-0645">Protease</keyword>
<dbReference type="GO" id="GO:0004252">
    <property type="term" value="F:serine-type endopeptidase activity"/>
    <property type="evidence" value="ECO:0007669"/>
    <property type="project" value="InterPro"/>
</dbReference>
<dbReference type="InterPro" id="IPR001314">
    <property type="entry name" value="Peptidase_S1A"/>
</dbReference>
<dbReference type="Pfam" id="PF00089">
    <property type="entry name" value="Trypsin"/>
    <property type="match status" value="1"/>
</dbReference>